<accession>A0A821KQV9</accession>
<dbReference type="EMBL" id="CAJOBZ010000001">
    <property type="protein sequence ID" value="CAF4742238.1"/>
    <property type="molecule type" value="Genomic_DNA"/>
</dbReference>
<sequence>MFIPIQTLNLLSNIISEEIDYVRPHEVAARDKFTKIFGNHLLKGKRNKTKKPKMKKKEREKPKSKGNRFEIRIGDTQINISQGSIVKVETRNETSTTYNVYKQQDCKNCGKPFQNWPFDRPFPWN</sequence>
<evidence type="ECO:0000256" key="1">
    <source>
        <dbReference type="SAM" id="MobiDB-lite"/>
    </source>
</evidence>
<dbReference type="AlphaFoldDB" id="A0A821KQV9"/>
<feature type="region of interest" description="Disordered" evidence="1">
    <location>
        <begin position="42"/>
        <end position="68"/>
    </location>
</feature>
<dbReference type="Proteomes" id="UP000663880">
    <property type="component" value="Unassembled WGS sequence"/>
</dbReference>
<evidence type="ECO:0000313" key="3">
    <source>
        <dbReference type="Proteomes" id="UP000663880"/>
    </source>
</evidence>
<feature type="compositionally biased region" description="Basic residues" evidence="1">
    <location>
        <begin position="42"/>
        <end position="56"/>
    </location>
</feature>
<name>A0A821KQV9_9NEOP</name>
<reference evidence="2" key="1">
    <citation type="submission" date="2021-02" db="EMBL/GenBank/DDBJ databases">
        <authorList>
            <person name="Steward A R."/>
        </authorList>
    </citation>
    <scope>NUCLEOTIDE SEQUENCE</scope>
</reference>
<evidence type="ECO:0000313" key="2">
    <source>
        <dbReference type="EMBL" id="CAF4742238.1"/>
    </source>
</evidence>
<proteinExistence type="predicted"/>
<gene>
    <name evidence="2" type="ORF">PMACD_LOCUS97</name>
</gene>
<keyword evidence="3" id="KW-1185">Reference proteome</keyword>
<feature type="compositionally biased region" description="Basic and acidic residues" evidence="1">
    <location>
        <begin position="57"/>
        <end position="68"/>
    </location>
</feature>
<comment type="caution">
    <text evidence="2">The sequence shown here is derived from an EMBL/GenBank/DDBJ whole genome shotgun (WGS) entry which is preliminary data.</text>
</comment>
<protein>
    <submittedName>
        <fullName evidence="2">Uncharacterized protein</fullName>
    </submittedName>
</protein>
<organism evidence="2 3">
    <name type="scientific">Pieris macdunnoughi</name>
    <dbReference type="NCBI Taxonomy" id="345717"/>
    <lineage>
        <taxon>Eukaryota</taxon>
        <taxon>Metazoa</taxon>
        <taxon>Ecdysozoa</taxon>
        <taxon>Arthropoda</taxon>
        <taxon>Hexapoda</taxon>
        <taxon>Insecta</taxon>
        <taxon>Pterygota</taxon>
        <taxon>Neoptera</taxon>
        <taxon>Endopterygota</taxon>
        <taxon>Lepidoptera</taxon>
        <taxon>Glossata</taxon>
        <taxon>Ditrysia</taxon>
        <taxon>Papilionoidea</taxon>
        <taxon>Pieridae</taxon>
        <taxon>Pierinae</taxon>
        <taxon>Pieris</taxon>
    </lineage>
</organism>